<sequence length="436" mass="48457">MISLLALAVASACSSGPGAGKPAAEPGKNAAQETTAALAPAELTITSSSALSEEAFESNFGQYLKKKFPNFKFTYIKKATGTLITDLITAGTPVDLIFESSGNIYPGLINAGLAMDISELIKKHNIDLNRFDQGSLGVMRQLAGGGLYGLPVNDLVMVTYYNKDIFDRFGVAYPKDGITWEETIDLAKKLTRNEDGKQYLGLVVSPAHYIRLNQLSIGAMDPKTEKATLNNEKWKLLFDSVFKAQGNMPDYMKYVTDNKNKMPYKDEFLKTKTLAMFVYLSDLHTANQEVMEQMNWNMATAPVFKDMPKTGTQTYPFFWNIASNSKNKDASMEVLKYLTSDEYQLVVSKRGEMTSLKNADIRKEMGKDMKFKNINYNAVYAHTPAASSPRHKFEQIAQKPVENVIADVVTDKVDVNSALRRIDDEANKALDAEKKK</sequence>
<evidence type="ECO:0000313" key="1">
    <source>
        <dbReference type="EMBL" id="CAG7652610.1"/>
    </source>
</evidence>
<evidence type="ECO:0008006" key="3">
    <source>
        <dbReference type="Google" id="ProtNLM"/>
    </source>
</evidence>
<dbReference type="PANTHER" id="PTHR43649">
    <property type="entry name" value="ARABINOSE-BINDING PROTEIN-RELATED"/>
    <property type="match status" value="1"/>
</dbReference>
<dbReference type="InterPro" id="IPR050490">
    <property type="entry name" value="Bact_solute-bd_prot1"/>
</dbReference>
<organism evidence="1 2">
    <name type="scientific">Paenibacillus solanacearum</name>
    <dbReference type="NCBI Taxonomy" id="2048548"/>
    <lineage>
        <taxon>Bacteria</taxon>
        <taxon>Bacillati</taxon>
        <taxon>Bacillota</taxon>
        <taxon>Bacilli</taxon>
        <taxon>Bacillales</taxon>
        <taxon>Paenibacillaceae</taxon>
        <taxon>Paenibacillus</taxon>
    </lineage>
</organism>
<accession>A0A916K9J1</accession>
<comment type="caution">
    <text evidence="1">The sequence shown here is derived from an EMBL/GenBank/DDBJ whole genome shotgun (WGS) entry which is preliminary data.</text>
</comment>
<dbReference type="Pfam" id="PF01547">
    <property type="entry name" value="SBP_bac_1"/>
    <property type="match status" value="1"/>
</dbReference>
<proteinExistence type="predicted"/>
<dbReference type="EMBL" id="CAJVAS010000073">
    <property type="protein sequence ID" value="CAG7652610.1"/>
    <property type="molecule type" value="Genomic_DNA"/>
</dbReference>
<protein>
    <recommendedName>
        <fullName evidence="3">Extracellular solute-binding protein</fullName>
    </recommendedName>
</protein>
<dbReference type="InterPro" id="IPR006059">
    <property type="entry name" value="SBP"/>
</dbReference>
<dbReference type="PANTHER" id="PTHR43649:SF12">
    <property type="entry name" value="DIACETYLCHITOBIOSE BINDING PROTEIN DASA"/>
    <property type="match status" value="1"/>
</dbReference>
<dbReference type="AlphaFoldDB" id="A0A916K9J1"/>
<keyword evidence="2" id="KW-1185">Reference proteome</keyword>
<name>A0A916K9J1_9BACL</name>
<dbReference type="Proteomes" id="UP000693672">
    <property type="component" value="Unassembled WGS sequence"/>
</dbReference>
<evidence type="ECO:0000313" key="2">
    <source>
        <dbReference type="Proteomes" id="UP000693672"/>
    </source>
</evidence>
<gene>
    <name evidence="1" type="ORF">PAESOLCIP111_06582</name>
</gene>
<reference evidence="1" key="1">
    <citation type="submission" date="2021-06" db="EMBL/GenBank/DDBJ databases">
        <authorList>
            <person name="Criscuolo A."/>
        </authorList>
    </citation>
    <scope>NUCLEOTIDE SEQUENCE</scope>
    <source>
        <strain evidence="1">CIP111600</strain>
    </source>
</reference>